<proteinExistence type="predicted"/>
<accession>A0A5N0ULX2</accession>
<feature type="compositionally biased region" description="Low complexity" evidence="1">
    <location>
        <begin position="190"/>
        <end position="205"/>
    </location>
</feature>
<dbReference type="InterPro" id="IPR036188">
    <property type="entry name" value="FAD/NAD-bd_sf"/>
</dbReference>
<dbReference type="AlphaFoldDB" id="A0A5N0ULX2"/>
<protein>
    <recommendedName>
        <fullName evidence="4">FAD-dependent oxidoreductase</fullName>
    </recommendedName>
</protein>
<dbReference type="RefSeq" id="WP_144757240.1">
    <property type="nucleotide sequence ID" value="NZ_VMNW02000113.1"/>
</dbReference>
<dbReference type="OrthoDB" id="9790035at2"/>
<comment type="caution">
    <text evidence="2">The sequence shown here is derived from an EMBL/GenBank/DDBJ whole genome shotgun (WGS) entry which is preliminary data.</text>
</comment>
<dbReference type="Proteomes" id="UP000319769">
    <property type="component" value="Unassembled WGS sequence"/>
</dbReference>
<reference evidence="2" key="1">
    <citation type="submission" date="2019-09" db="EMBL/GenBank/DDBJ databases">
        <authorList>
            <person name="Teo W.F.A."/>
            <person name="Duangmal K."/>
        </authorList>
    </citation>
    <scope>NUCLEOTIDE SEQUENCE [LARGE SCALE GENOMIC DNA]</scope>
    <source>
        <strain evidence="2">K81G1</strain>
    </source>
</reference>
<evidence type="ECO:0000256" key="1">
    <source>
        <dbReference type="SAM" id="MobiDB-lite"/>
    </source>
</evidence>
<evidence type="ECO:0008006" key="4">
    <source>
        <dbReference type="Google" id="ProtNLM"/>
    </source>
</evidence>
<organism evidence="2 3">
    <name type="scientific">Amycolatopsis acidicola</name>
    <dbReference type="NCBI Taxonomy" id="2596893"/>
    <lineage>
        <taxon>Bacteria</taxon>
        <taxon>Bacillati</taxon>
        <taxon>Actinomycetota</taxon>
        <taxon>Actinomycetes</taxon>
        <taxon>Pseudonocardiales</taxon>
        <taxon>Pseudonocardiaceae</taxon>
        <taxon>Amycolatopsis</taxon>
    </lineage>
</organism>
<sequence>MGEIIFCGGGPAGLLGALMLAADGHAVTVLENDAGPVPADADEAWRDWRRGGVAQFRQPHNLFSRFSEVCDQELPGITGKLVDAGCAWTDYLKILPPAVPDRERRPGDERFGFVTGRRPVIEAVLATAAEEEPGIEIRRGVRIAGFLRGPDARPGLPHVAGVRTHDQPADPRRRTRTGTTAPRSRRCCRWPGSSTASTGTWWTASPWPPATRRSATPGRAPIRRPGAGSASRPCTRSTSAGPSPGTWRTR</sequence>
<dbReference type="EMBL" id="VMNW02000113">
    <property type="protein sequence ID" value="KAA9150721.1"/>
    <property type="molecule type" value="Genomic_DNA"/>
</dbReference>
<dbReference type="SUPFAM" id="SSF51905">
    <property type="entry name" value="FAD/NAD(P)-binding domain"/>
    <property type="match status" value="1"/>
</dbReference>
<gene>
    <name evidence="2" type="ORF">FPZ12_040575</name>
</gene>
<feature type="compositionally biased region" description="Polar residues" evidence="1">
    <location>
        <begin position="232"/>
        <end position="250"/>
    </location>
</feature>
<keyword evidence="3" id="KW-1185">Reference proteome</keyword>
<name>A0A5N0ULX2_9PSEU</name>
<evidence type="ECO:0000313" key="2">
    <source>
        <dbReference type="EMBL" id="KAA9150721.1"/>
    </source>
</evidence>
<dbReference type="Gene3D" id="3.50.50.60">
    <property type="entry name" value="FAD/NAD(P)-binding domain"/>
    <property type="match status" value="1"/>
</dbReference>
<feature type="compositionally biased region" description="Basic and acidic residues" evidence="1">
    <location>
        <begin position="163"/>
        <end position="172"/>
    </location>
</feature>
<feature type="region of interest" description="Disordered" evidence="1">
    <location>
        <begin position="152"/>
        <end position="250"/>
    </location>
</feature>
<evidence type="ECO:0000313" key="3">
    <source>
        <dbReference type="Proteomes" id="UP000319769"/>
    </source>
</evidence>